<organism evidence="5 6">
    <name type="scientific">Eiseniibacteriota bacterium</name>
    <dbReference type="NCBI Taxonomy" id="2212470"/>
    <lineage>
        <taxon>Bacteria</taxon>
        <taxon>Candidatus Eiseniibacteriota</taxon>
    </lineage>
</organism>
<feature type="region of interest" description="Disordered" evidence="2">
    <location>
        <begin position="590"/>
        <end position="645"/>
    </location>
</feature>
<dbReference type="Proteomes" id="UP000739538">
    <property type="component" value="Unassembled WGS sequence"/>
</dbReference>
<evidence type="ECO:0000256" key="3">
    <source>
        <dbReference type="SAM" id="SignalP"/>
    </source>
</evidence>
<dbReference type="AlphaFoldDB" id="A0A956SDJ8"/>
<feature type="compositionally biased region" description="Low complexity" evidence="2">
    <location>
        <begin position="460"/>
        <end position="473"/>
    </location>
</feature>
<reference evidence="5" key="1">
    <citation type="submission" date="2020-04" db="EMBL/GenBank/DDBJ databases">
        <authorList>
            <person name="Zhang T."/>
        </authorList>
    </citation>
    <scope>NUCLEOTIDE SEQUENCE</scope>
    <source>
        <strain evidence="5">HKST-UBA02</strain>
    </source>
</reference>
<dbReference type="Pfam" id="PF13505">
    <property type="entry name" value="OMP_b-brl"/>
    <property type="match status" value="1"/>
</dbReference>
<sequence length="889" mass="93598">MRSKLSGAPAEPLQPLGSALLASALLALALSSPAQAQIEGLSYSITPEVDWVRWESELGLEDATLYGARLGMRFGRTMALEGFYLQNDEIQTKLTAGDFPGFDPTPFRNQTVGAKRYGADLVLNLARGRWVPYLDVGGSIHRFDPKLGPSFDEIGLQFGGGVRYLITPRMQARLALQNSRFRTDRFQLAPVPANESQGEIPVDPERDSFRNHLAVSLGVDVQLGGYDTNAETEIDRALRARYQAGIRGAAWPIEPFVGTLRYDGSFGLADQNVLGVRSGIDFGTYLGLRAYYARGMEDGFDDTDPFQTYGAELQFLLSPGPGVRPYLIGGVGYLDYLDSFRTAEGVTPDDETALLAGGGLRFDLGQHFHVDLSARDYITSSRSDFVEVRKASDLNDSWLYSGGLTFQIGGGGDVPTLGRGDDVPAPSSGTSKTADASTAAGATKAGADTGDTATAKKDGTGAANVTTGATDAASAKSGATGVAGASPGKELEFGTDTALGRGTADGTAQATSVDSALVSIPSVDHRSDRTIVLPIPREGEIYVRYGNPGGVSIESWYGGGDGDRPEGAASPEEAWEARLRRLIREEMNARTSGATNSSQASPSLNGSGLPAGAGSDSNVGSRSGATNADGASNGAANASATGDPLTPADLRSALVDLEARLAQRIDERVDAKVATSENAAASAPKSERATTSDNVAKSNKVATSEKAGNVDTKANAASDETPRDGVTETGEVVPVEIPIEIETATSSESQGRSLRGVSPYGAISIDEPKQFSLGARADLGPIFGSAPLDLVPEISVSLADDTTWLLGVNARWLVLGRGSSQAWRPYVHAGPALLGFDASVPGYDRTNIVFDVGYGIEHDLGRFRVFAEHQGVDMFDYNRIVFGVSGYRR</sequence>
<dbReference type="Gene3D" id="2.40.160.20">
    <property type="match status" value="2"/>
</dbReference>
<proteinExistence type="predicted"/>
<accession>A0A956SDJ8</accession>
<feature type="region of interest" description="Disordered" evidence="2">
    <location>
        <begin position="672"/>
        <end position="731"/>
    </location>
</feature>
<feature type="compositionally biased region" description="Polar residues" evidence="2">
    <location>
        <begin position="590"/>
        <end position="606"/>
    </location>
</feature>
<evidence type="ECO:0000313" key="5">
    <source>
        <dbReference type="EMBL" id="MCA9756727.1"/>
    </source>
</evidence>
<evidence type="ECO:0000256" key="2">
    <source>
        <dbReference type="SAM" id="MobiDB-lite"/>
    </source>
</evidence>
<dbReference type="EMBL" id="JAGQHS010000064">
    <property type="protein sequence ID" value="MCA9756727.1"/>
    <property type="molecule type" value="Genomic_DNA"/>
</dbReference>
<evidence type="ECO:0000256" key="1">
    <source>
        <dbReference type="ARBA" id="ARBA00022729"/>
    </source>
</evidence>
<reference evidence="5" key="2">
    <citation type="journal article" date="2021" name="Microbiome">
        <title>Successional dynamics and alternative stable states in a saline activated sludge microbial community over 9 years.</title>
        <authorList>
            <person name="Wang Y."/>
            <person name="Ye J."/>
            <person name="Ju F."/>
            <person name="Liu L."/>
            <person name="Boyd J.A."/>
            <person name="Deng Y."/>
            <person name="Parks D.H."/>
            <person name="Jiang X."/>
            <person name="Yin X."/>
            <person name="Woodcroft B.J."/>
            <person name="Tyson G.W."/>
            <person name="Hugenholtz P."/>
            <person name="Polz M.F."/>
            <person name="Zhang T."/>
        </authorList>
    </citation>
    <scope>NUCLEOTIDE SEQUENCE</scope>
    <source>
        <strain evidence="5">HKST-UBA02</strain>
    </source>
</reference>
<dbReference type="InterPro" id="IPR011250">
    <property type="entry name" value="OMP/PagP_B-barrel"/>
</dbReference>
<feature type="compositionally biased region" description="Low complexity" evidence="2">
    <location>
        <begin position="623"/>
        <end position="643"/>
    </location>
</feature>
<comment type="caution">
    <text evidence="5">The sequence shown here is derived from an EMBL/GenBank/DDBJ whole genome shotgun (WGS) entry which is preliminary data.</text>
</comment>
<protein>
    <recommendedName>
        <fullName evidence="4">Outer membrane protein beta-barrel domain-containing protein</fullName>
    </recommendedName>
</protein>
<name>A0A956SDJ8_UNCEI</name>
<keyword evidence="1 3" id="KW-0732">Signal</keyword>
<evidence type="ECO:0000313" key="6">
    <source>
        <dbReference type="Proteomes" id="UP000739538"/>
    </source>
</evidence>
<evidence type="ECO:0000259" key="4">
    <source>
        <dbReference type="Pfam" id="PF13505"/>
    </source>
</evidence>
<gene>
    <name evidence="5" type="ORF">KDA27_13060</name>
</gene>
<feature type="domain" description="Outer membrane protein beta-barrel" evidence="4">
    <location>
        <begin position="22"/>
        <end position="177"/>
    </location>
</feature>
<feature type="compositionally biased region" description="Low complexity" evidence="2">
    <location>
        <begin position="427"/>
        <end position="453"/>
    </location>
</feature>
<feature type="region of interest" description="Disordered" evidence="2">
    <location>
        <begin position="412"/>
        <end position="489"/>
    </location>
</feature>
<feature type="chain" id="PRO_5037372940" description="Outer membrane protein beta-barrel domain-containing protein" evidence="3">
    <location>
        <begin position="37"/>
        <end position="889"/>
    </location>
</feature>
<feature type="signal peptide" evidence="3">
    <location>
        <begin position="1"/>
        <end position="36"/>
    </location>
</feature>
<dbReference type="SUPFAM" id="SSF56925">
    <property type="entry name" value="OMPA-like"/>
    <property type="match status" value="2"/>
</dbReference>
<feature type="compositionally biased region" description="Polar residues" evidence="2">
    <location>
        <begin position="691"/>
        <end position="702"/>
    </location>
</feature>
<dbReference type="InterPro" id="IPR027385">
    <property type="entry name" value="Beta-barrel_OMP"/>
</dbReference>